<protein>
    <submittedName>
        <fullName evidence="2">Uncharacterized protein</fullName>
    </submittedName>
</protein>
<comment type="caution">
    <text evidence="2">The sequence shown here is derived from an EMBL/GenBank/DDBJ whole genome shotgun (WGS) entry which is preliminary data.</text>
</comment>
<proteinExistence type="predicted"/>
<dbReference type="AlphaFoldDB" id="A0A814DZP3"/>
<name>A0A814DZP3_9BILA</name>
<feature type="signal peptide" evidence="1">
    <location>
        <begin position="1"/>
        <end position="19"/>
    </location>
</feature>
<evidence type="ECO:0000313" key="2">
    <source>
        <dbReference type="EMBL" id="CAF0964071.1"/>
    </source>
</evidence>
<evidence type="ECO:0000256" key="1">
    <source>
        <dbReference type="SAM" id="SignalP"/>
    </source>
</evidence>
<reference evidence="2" key="1">
    <citation type="submission" date="2021-02" db="EMBL/GenBank/DDBJ databases">
        <authorList>
            <person name="Nowell W R."/>
        </authorList>
    </citation>
    <scope>NUCLEOTIDE SEQUENCE</scope>
</reference>
<gene>
    <name evidence="2" type="ORF">ZHD862_LOCUS10652</name>
</gene>
<feature type="chain" id="PRO_5032331632" evidence="1">
    <location>
        <begin position="20"/>
        <end position="181"/>
    </location>
</feature>
<dbReference type="EMBL" id="CAJNOT010000386">
    <property type="protein sequence ID" value="CAF0964071.1"/>
    <property type="molecule type" value="Genomic_DNA"/>
</dbReference>
<dbReference type="Proteomes" id="UP000663864">
    <property type="component" value="Unassembled WGS sequence"/>
</dbReference>
<sequence>MATIMQVINLILLLGMAQCWTYPSSYDQNLPSNNFRGLINNNNNNNNNNSNFVSIFDEMNKMMQMMRQRLFSFPSFSTNHMDDWMEDRKKLDAVEPVCTTTTSDPSSIQNNRRKKFRATQTTTCIKELTIDGKKHLLKEMNITDDKGVLISQSKIYQTMSINTMNNTMPINTNGDKNVISY</sequence>
<keyword evidence="1" id="KW-0732">Signal</keyword>
<organism evidence="2 3">
    <name type="scientific">Rotaria sordida</name>
    <dbReference type="NCBI Taxonomy" id="392033"/>
    <lineage>
        <taxon>Eukaryota</taxon>
        <taxon>Metazoa</taxon>
        <taxon>Spiralia</taxon>
        <taxon>Gnathifera</taxon>
        <taxon>Rotifera</taxon>
        <taxon>Eurotatoria</taxon>
        <taxon>Bdelloidea</taxon>
        <taxon>Philodinida</taxon>
        <taxon>Philodinidae</taxon>
        <taxon>Rotaria</taxon>
    </lineage>
</organism>
<accession>A0A814DZP3</accession>
<evidence type="ECO:0000313" key="3">
    <source>
        <dbReference type="Proteomes" id="UP000663864"/>
    </source>
</evidence>